<dbReference type="EMBL" id="UINC01146412">
    <property type="protein sequence ID" value="SVD37121.1"/>
    <property type="molecule type" value="Genomic_DNA"/>
</dbReference>
<organism evidence="2">
    <name type="scientific">marine metagenome</name>
    <dbReference type="NCBI Taxonomy" id="408172"/>
    <lineage>
        <taxon>unclassified sequences</taxon>
        <taxon>metagenomes</taxon>
        <taxon>ecological metagenomes</taxon>
    </lineage>
</organism>
<proteinExistence type="predicted"/>
<reference evidence="2" key="1">
    <citation type="submission" date="2018-05" db="EMBL/GenBank/DDBJ databases">
        <authorList>
            <person name="Lanie J.A."/>
            <person name="Ng W.-L."/>
            <person name="Kazmierczak K.M."/>
            <person name="Andrzejewski T.M."/>
            <person name="Davidsen T.M."/>
            <person name="Wayne K.J."/>
            <person name="Tettelin H."/>
            <person name="Glass J.I."/>
            <person name="Rusch D."/>
            <person name="Podicherti R."/>
            <person name="Tsui H.-C.T."/>
            <person name="Winkler M.E."/>
        </authorList>
    </citation>
    <scope>NUCLEOTIDE SEQUENCE</scope>
</reference>
<gene>
    <name evidence="2" type="ORF">METZ01_LOCUS389975</name>
</gene>
<protein>
    <recommendedName>
        <fullName evidence="3">HNH nuclease domain-containing protein</fullName>
    </recommendedName>
</protein>
<evidence type="ECO:0000313" key="2">
    <source>
        <dbReference type="EMBL" id="SVD37121.1"/>
    </source>
</evidence>
<feature type="region of interest" description="Disordered" evidence="1">
    <location>
        <begin position="1"/>
        <end position="34"/>
    </location>
</feature>
<sequence>MSYYRRGYEAETGETLSPSDHIHHVDGNHHNNDPRNWFKIPQSVHKEIDRGVLANIPRPSDPDSKEEGFLTKGLLRQLVRIFEAGKKEKREVREFTTV</sequence>
<evidence type="ECO:0000256" key="1">
    <source>
        <dbReference type="SAM" id="MobiDB-lite"/>
    </source>
</evidence>
<name>A0A382UTV8_9ZZZZ</name>
<accession>A0A382UTV8</accession>
<feature type="compositionally biased region" description="Basic and acidic residues" evidence="1">
    <location>
        <begin position="20"/>
        <end position="33"/>
    </location>
</feature>
<evidence type="ECO:0008006" key="3">
    <source>
        <dbReference type="Google" id="ProtNLM"/>
    </source>
</evidence>
<dbReference type="AlphaFoldDB" id="A0A382UTV8"/>